<keyword evidence="3" id="KW-0969">Cilium</keyword>
<protein>
    <submittedName>
        <fullName evidence="3">Flagellar outer arm dynein 14 kDa light chain LC5</fullName>
    </submittedName>
</protein>
<evidence type="ECO:0000259" key="2">
    <source>
        <dbReference type="PROSITE" id="PS51352"/>
    </source>
</evidence>
<dbReference type="EMBL" id="FN648172">
    <property type="protein sequence ID" value="CBJ29912.1"/>
    <property type="molecule type" value="Genomic_DNA"/>
</dbReference>
<dbReference type="CDD" id="cd02947">
    <property type="entry name" value="TRX_family"/>
    <property type="match status" value="1"/>
</dbReference>
<keyword evidence="4" id="KW-1185">Reference proteome</keyword>
<dbReference type="Proteomes" id="UP000002630">
    <property type="component" value="Linkage Group LG31"/>
</dbReference>
<name>D7FM89_ECTSI</name>
<dbReference type="EMBL" id="FN649756">
    <property type="protein sequence ID" value="CBJ29912.1"/>
    <property type="molecule type" value="Genomic_DNA"/>
</dbReference>
<dbReference type="SUPFAM" id="SSF52833">
    <property type="entry name" value="Thioredoxin-like"/>
    <property type="match status" value="1"/>
</dbReference>
<accession>D7FM89</accession>
<dbReference type="OMA" id="STWHETH"/>
<keyword evidence="3" id="KW-0966">Cell projection</keyword>
<dbReference type="Gene3D" id="3.40.30.10">
    <property type="entry name" value="Glutaredoxin"/>
    <property type="match status" value="1"/>
</dbReference>
<organism evidence="3 4">
    <name type="scientific">Ectocarpus siliculosus</name>
    <name type="common">Brown alga</name>
    <name type="synonym">Conferva siliculosa</name>
    <dbReference type="NCBI Taxonomy" id="2880"/>
    <lineage>
        <taxon>Eukaryota</taxon>
        <taxon>Sar</taxon>
        <taxon>Stramenopiles</taxon>
        <taxon>Ochrophyta</taxon>
        <taxon>PX clade</taxon>
        <taxon>Phaeophyceae</taxon>
        <taxon>Ectocarpales</taxon>
        <taxon>Ectocarpaceae</taxon>
        <taxon>Ectocarpus</taxon>
    </lineage>
</organism>
<dbReference type="PROSITE" id="PS51352">
    <property type="entry name" value="THIOREDOXIN_2"/>
    <property type="match status" value="1"/>
</dbReference>
<dbReference type="PANTHER" id="PTHR46115">
    <property type="entry name" value="THIOREDOXIN-LIKE PROTEIN 1"/>
    <property type="match status" value="1"/>
</dbReference>
<dbReference type="AlphaFoldDB" id="D7FM89"/>
<reference evidence="3 4" key="1">
    <citation type="journal article" date="2010" name="Nature">
        <title>The Ectocarpus genome and the independent evolution of multicellularity in brown algae.</title>
        <authorList>
            <person name="Cock J.M."/>
            <person name="Sterck L."/>
            <person name="Rouze P."/>
            <person name="Scornet D."/>
            <person name="Allen A.E."/>
            <person name="Amoutzias G."/>
            <person name="Anthouard V."/>
            <person name="Artiguenave F."/>
            <person name="Aury J.M."/>
            <person name="Badger J.H."/>
            <person name="Beszteri B."/>
            <person name="Billiau K."/>
            <person name="Bonnet E."/>
            <person name="Bothwell J.H."/>
            <person name="Bowler C."/>
            <person name="Boyen C."/>
            <person name="Brownlee C."/>
            <person name="Carrano C.J."/>
            <person name="Charrier B."/>
            <person name="Cho G.Y."/>
            <person name="Coelho S.M."/>
            <person name="Collen J."/>
            <person name="Corre E."/>
            <person name="Da Silva C."/>
            <person name="Delage L."/>
            <person name="Delaroque N."/>
            <person name="Dittami S.M."/>
            <person name="Doulbeau S."/>
            <person name="Elias M."/>
            <person name="Farnham G."/>
            <person name="Gachon C.M."/>
            <person name="Gschloessl B."/>
            <person name="Heesch S."/>
            <person name="Jabbari K."/>
            <person name="Jubin C."/>
            <person name="Kawai H."/>
            <person name="Kimura K."/>
            <person name="Kloareg B."/>
            <person name="Kupper F.C."/>
            <person name="Lang D."/>
            <person name="Le Bail A."/>
            <person name="Leblanc C."/>
            <person name="Lerouge P."/>
            <person name="Lohr M."/>
            <person name="Lopez P.J."/>
            <person name="Martens C."/>
            <person name="Maumus F."/>
            <person name="Michel G."/>
            <person name="Miranda-Saavedra D."/>
            <person name="Morales J."/>
            <person name="Moreau H."/>
            <person name="Motomura T."/>
            <person name="Nagasato C."/>
            <person name="Napoli C.A."/>
            <person name="Nelson D.R."/>
            <person name="Nyvall-Collen P."/>
            <person name="Peters A.F."/>
            <person name="Pommier C."/>
            <person name="Potin P."/>
            <person name="Poulain J."/>
            <person name="Quesneville H."/>
            <person name="Read B."/>
            <person name="Rensing S.A."/>
            <person name="Ritter A."/>
            <person name="Rousvoal S."/>
            <person name="Samanta M."/>
            <person name="Samson G."/>
            <person name="Schroeder D.C."/>
            <person name="Segurens B."/>
            <person name="Strittmatter M."/>
            <person name="Tonon T."/>
            <person name="Tregear J.W."/>
            <person name="Valentin K."/>
            <person name="von Dassow P."/>
            <person name="Yamagishi T."/>
            <person name="Van de Peer Y."/>
            <person name="Wincker P."/>
        </authorList>
    </citation>
    <scope>NUCLEOTIDE SEQUENCE [LARGE SCALE GENOMIC DNA]</scope>
    <source>
        <strain evidence="4">Ec32 / CCAP1310/4</strain>
    </source>
</reference>
<evidence type="ECO:0000256" key="1">
    <source>
        <dbReference type="ARBA" id="ARBA00023157"/>
    </source>
</evidence>
<dbReference type="PRINTS" id="PR00421">
    <property type="entry name" value="THIOREDOXIN"/>
</dbReference>
<dbReference type="Pfam" id="PF00085">
    <property type="entry name" value="Thioredoxin"/>
    <property type="match status" value="1"/>
</dbReference>
<proteinExistence type="predicted"/>
<dbReference type="InParanoid" id="D7FM89"/>
<dbReference type="eggNOG" id="KOG0907">
    <property type="taxonomic scope" value="Eukaryota"/>
</dbReference>
<sequence>MLMRTHHATQQSPRTTLAAIGSFAELDKLTSDNKDKLVVVDYSTTWCGPCKMILPKFEKLAEQYSDAVFVKVIGDSTNDASQLMKREGVRSVPSFHFWKDGKKVEKVNGANEEALEQTLRDFH</sequence>
<keyword evidence="1" id="KW-1015">Disulfide bond</keyword>
<evidence type="ECO:0000313" key="3">
    <source>
        <dbReference type="EMBL" id="CBJ29912.1"/>
    </source>
</evidence>
<evidence type="ECO:0000313" key="4">
    <source>
        <dbReference type="Proteomes" id="UP000002630"/>
    </source>
</evidence>
<dbReference type="STRING" id="2880.D7FM89"/>
<keyword evidence="3" id="KW-0282">Flagellum</keyword>
<dbReference type="OrthoDB" id="2121326at2759"/>
<feature type="domain" description="Thioredoxin" evidence="2">
    <location>
        <begin position="6"/>
        <end position="123"/>
    </location>
</feature>
<dbReference type="PROSITE" id="PS00194">
    <property type="entry name" value="THIOREDOXIN_1"/>
    <property type="match status" value="1"/>
</dbReference>
<dbReference type="InterPro" id="IPR017937">
    <property type="entry name" value="Thioredoxin_CS"/>
</dbReference>
<dbReference type="InterPro" id="IPR036249">
    <property type="entry name" value="Thioredoxin-like_sf"/>
</dbReference>
<dbReference type="InterPro" id="IPR013766">
    <property type="entry name" value="Thioredoxin_domain"/>
</dbReference>
<gene>
    <name evidence="3" type="ORF">Esi_0164_0065</name>
</gene>